<geneLocation type="plasmid" evidence="2">
    <name>phvKpST395_2024</name>
</geneLocation>
<reference evidence="2" key="1">
    <citation type="journal article" date="2021" name="Antibiotics">
        <title>Emergence of Hybrid Resistance and Virulence Plasmids Harboring New Delhi Metallo-beta-Lactamase in Klebsiella pneumoniae in Russia.</title>
        <authorList>
            <person name="Starkova P."/>
            <person name="Lazareva I."/>
            <person name="Avdeeva A."/>
            <person name="Sulian O."/>
            <person name="Likholetova D."/>
            <person name="Ageevets V."/>
            <person name="Lebedeva M."/>
            <person name="Gostev V."/>
            <person name="Sopova J."/>
            <person name="Sidorenko S."/>
        </authorList>
    </citation>
    <scope>NUCLEOTIDE SEQUENCE</scope>
    <source>
        <plasmid evidence="2">phvKpST395_2024</plasmid>
    </source>
</reference>
<sequence length="66" mass="7577">MQILSVHKKTRPGMSADNIPSLSPLLLQRKQYCGLWFLTWMGHPLYLSSCSNLLFLGLRQHFTVAM</sequence>
<protein>
    <submittedName>
        <fullName evidence="2">Uncharacterized protein</fullName>
    </submittedName>
</protein>
<evidence type="ECO:0000313" key="2">
    <source>
        <dbReference type="EMBL" id="QXV89794.1"/>
    </source>
</evidence>
<keyword evidence="2" id="KW-0614">Plasmid</keyword>
<keyword evidence="1" id="KW-0472">Membrane</keyword>
<dbReference type="AlphaFoldDB" id="A0A8F7KQ28"/>
<feature type="transmembrane region" description="Helical" evidence="1">
    <location>
        <begin position="35"/>
        <end position="58"/>
    </location>
</feature>
<dbReference type="EMBL" id="MW911667">
    <property type="protein sequence ID" value="QXV89794.1"/>
    <property type="molecule type" value="Genomic_DNA"/>
</dbReference>
<organism evidence="2">
    <name type="scientific">Klebsiella pneumoniae subsp. pneumoniae</name>
    <dbReference type="NCBI Taxonomy" id="72407"/>
    <lineage>
        <taxon>Bacteria</taxon>
        <taxon>Pseudomonadati</taxon>
        <taxon>Pseudomonadota</taxon>
        <taxon>Gammaproteobacteria</taxon>
        <taxon>Enterobacterales</taxon>
        <taxon>Enterobacteriaceae</taxon>
        <taxon>Klebsiella/Raoultella group</taxon>
        <taxon>Klebsiella</taxon>
        <taxon>Klebsiella pneumoniae complex</taxon>
    </lineage>
</organism>
<accession>A0A8F7KQ28</accession>
<evidence type="ECO:0000256" key="1">
    <source>
        <dbReference type="SAM" id="Phobius"/>
    </source>
</evidence>
<keyword evidence="1" id="KW-1133">Transmembrane helix</keyword>
<name>A0A8F7KQ28_KLEPN</name>
<keyword evidence="1" id="KW-0812">Transmembrane</keyword>
<proteinExistence type="predicted"/>